<sequence>MAHTFASPCRSICHGLTNSHFEHEPAYVTTDHKSEYDIDVEAADIEDEEPQCEANRSIASPTQVAISPVITWQAVNTTSLGAAGVEIAEVDIIAQENIIADGHWHAARTSQIEPLTLKIKIAETQTPQVGNTHSRISGGDSSSAISGSQIDTSQATSVEPDKPSSSYPQMRHTLQLHPKKISKPTMNNQVAMPQLKANFRKHKKEYTSRSAMLQIKSLRYHIACLGRGNKGEDDSKMAVSGSAWASFSERRRWLKREMLRIKNLYTLARKRRQERIEYDLRASYDIAFIKSLEK</sequence>
<keyword evidence="3" id="KW-1185">Reference proteome</keyword>
<reference evidence="2" key="1">
    <citation type="submission" date="2020-10" db="EMBL/GenBank/DDBJ databases">
        <title>Genome Sequence of Monilinia vaccinii-corymbosi Sheds Light on Mummy Berry Disease Infection of Blueberry and Mating Type.</title>
        <authorList>
            <person name="Yow A.G."/>
            <person name="Zhang Y."/>
            <person name="Bansal K."/>
            <person name="Eacker S.M."/>
            <person name="Sullivan S."/>
            <person name="Liachko I."/>
            <person name="Cubeta M.A."/>
            <person name="Rollins J.A."/>
            <person name="Ashrafi H."/>
        </authorList>
    </citation>
    <scope>NUCLEOTIDE SEQUENCE</scope>
    <source>
        <strain evidence="2">RL-1</strain>
    </source>
</reference>
<dbReference type="EMBL" id="CP063406">
    <property type="protein sequence ID" value="QSZ31537.1"/>
    <property type="molecule type" value="Genomic_DNA"/>
</dbReference>
<name>A0A8A3PAI2_9HELO</name>
<accession>A0A8A3PAI2</accession>
<dbReference type="AlphaFoldDB" id="A0A8A3PAI2"/>
<protein>
    <submittedName>
        <fullName evidence="2">Uncharacterized protein</fullName>
    </submittedName>
</protein>
<proteinExistence type="predicted"/>
<feature type="region of interest" description="Disordered" evidence="1">
    <location>
        <begin position="126"/>
        <end position="169"/>
    </location>
</feature>
<dbReference type="OrthoDB" id="3552691at2759"/>
<gene>
    <name evidence="2" type="ORF">DSL72_001104</name>
</gene>
<evidence type="ECO:0000313" key="3">
    <source>
        <dbReference type="Proteomes" id="UP000672032"/>
    </source>
</evidence>
<dbReference type="Proteomes" id="UP000672032">
    <property type="component" value="Chromosome 2"/>
</dbReference>
<feature type="compositionally biased region" description="Low complexity" evidence="1">
    <location>
        <begin position="134"/>
        <end position="153"/>
    </location>
</feature>
<evidence type="ECO:0000256" key="1">
    <source>
        <dbReference type="SAM" id="MobiDB-lite"/>
    </source>
</evidence>
<evidence type="ECO:0000313" key="2">
    <source>
        <dbReference type="EMBL" id="QSZ31537.1"/>
    </source>
</evidence>
<organism evidence="2 3">
    <name type="scientific">Monilinia vaccinii-corymbosi</name>
    <dbReference type="NCBI Taxonomy" id="61207"/>
    <lineage>
        <taxon>Eukaryota</taxon>
        <taxon>Fungi</taxon>
        <taxon>Dikarya</taxon>
        <taxon>Ascomycota</taxon>
        <taxon>Pezizomycotina</taxon>
        <taxon>Leotiomycetes</taxon>
        <taxon>Helotiales</taxon>
        <taxon>Sclerotiniaceae</taxon>
        <taxon>Monilinia</taxon>
    </lineage>
</organism>